<name>A0A2S7D8R7_9XANT</name>
<sequence>MGETSVCVTGYAAVLPALGEDSLQARTDMRTAPSLFQGAAIVAPIAGPGNARVDPAPACGRVRAPRPSATCAQLAHAAAQNAA</sequence>
<gene>
    <name evidence="1" type="ORF">XpiCFBP4643_01250</name>
</gene>
<dbReference type="RefSeq" id="WP_046964371.1">
    <property type="nucleotide sequence ID" value="NZ_MDEI01000001.1"/>
</dbReference>
<keyword evidence="2" id="KW-1185">Reference proteome</keyword>
<evidence type="ECO:0000313" key="2">
    <source>
        <dbReference type="Proteomes" id="UP000238191"/>
    </source>
</evidence>
<protein>
    <submittedName>
        <fullName evidence="1">Uncharacterized protein</fullName>
    </submittedName>
</protein>
<proteinExistence type="predicted"/>
<dbReference type="AlphaFoldDB" id="A0A2S7D8R7"/>
<reference evidence="2" key="1">
    <citation type="submission" date="2016-08" db="EMBL/GenBank/DDBJ databases">
        <authorList>
            <person name="Merda D."/>
            <person name="Briand M."/>
            <person name="Taghouti G."/>
            <person name="Carrere S."/>
            <person name="Gouzy J."/>
            <person name="Portier P."/>
            <person name="Jacques M.-A."/>
            <person name="Fischer-Le Saux M."/>
        </authorList>
    </citation>
    <scope>NUCLEOTIDE SEQUENCE [LARGE SCALE GENOMIC DNA]</scope>
    <source>
        <strain evidence="2">CFBP4643</strain>
    </source>
</reference>
<comment type="caution">
    <text evidence="1">The sequence shown here is derived from an EMBL/GenBank/DDBJ whole genome shotgun (WGS) entry which is preliminary data.</text>
</comment>
<organism evidence="1 2">
    <name type="scientific">Xanthomonas pisi</name>
    <dbReference type="NCBI Taxonomy" id="56457"/>
    <lineage>
        <taxon>Bacteria</taxon>
        <taxon>Pseudomonadati</taxon>
        <taxon>Pseudomonadota</taxon>
        <taxon>Gammaproteobacteria</taxon>
        <taxon>Lysobacterales</taxon>
        <taxon>Lysobacteraceae</taxon>
        <taxon>Xanthomonas</taxon>
    </lineage>
</organism>
<dbReference type="Proteomes" id="UP000238191">
    <property type="component" value="Unassembled WGS sequence"/>
</dbReference>
<evidence type="ECO:0000313" key="1">
    <source>
        <dbReference type="EMBL" id="PPU70218.1"/>
    </source>
</evidence>
<dbReference type="EMBL" id="MDEI01000001">
    <property type="protein sequence ID" value="PPU70218.1"/>
    <property type="molecule type" value="Genomic_DNA"/>
</dbReference>
<accession>A0A2S7D8R7</accession>